<gene>
    <name evidence="4" type="ORF">ILEXP_LOCUS51020</name>
</gene>
<evidence type="ECO:0000313" key="5">
    <source>
        <dbReference type="Proteomes" id="UP001642360"/>
    </source>
</evidence>
<organism evidence="4 5">
    <name type="scientific">Ilex paraguariensis</name>
    <name type="common">yerba mate</name>
    <dbReference type="NCBI Taxonomy" id="185542"/>
    <lineage>
        <taxon>Eukaryota</taxon>
        <taxon>Viridiplantae</taxon>
        <taxon>Streptophyta</taxon>
        <taxon>Embryophyta</taxon>
        <taxon>Tracheophyta</taxon>
        <taxon>Spermatophyta</taxon>
        <taxon>Magnoliopsida</taxon>
        <taxon>eudicotyledons</taxon>
        <taxon>Gunneridae</taxon>
        <taxon>Pentapetalae</taxon>
        <taxon>asterids</taxon>
        <taxon>campanulids</taxon>
        <taxon>Aquifoliales</taxon>
        <taxon>Aquifoliaceae</taxon>
        <taxon>Ilex</taxon>
    </lineage>
</organism>
<evidence type="ECO:0000313" key="4">
    <source>
        <dbReference type="EMBL" id="CAK9180995.1"/>
    </source>
</evidence>
<proteinExistence type="predicted"/>
<evidence type="ECO:0000259" key="3">
    <source>
        <dbReference type="Pfam" id="PF05617"/>
    </source>
</evidence>
<dbReference type="AlphaFoldDB" id="A0ABC8UIY8"/>
<dbReference type="Pfam" id="PF05617">
    <property type="entry name" value="Prolamin_like"/>
    <property type="match status" value="1"/>
</dbReference>
<dbReference type="InterPro" id="IPR008502">
    <property type="entry name" value="Prolamin-like"/>
</dbReference>
<keyword evidence="5" id="KW-1185">Reference proteome</keyword>
<keyword evidence="1 2" id="KW-0732">Signal</keyword>
<feature type="chain" id="PRO_5044863742" description="Prolamin-like domain-containing protein" evidence="2">
    <location>
        <begin position="27"/>
        <end position="167"/>
    </location>
</feature>
<protein>
    <recommendedName>
        <fullName evidence="3">Prolamin-like domain-containing protein</fullName>
    </recommendedName>
</protein>
<evidence type="ECO:0000256" key="1">
    <source>
        <dbReference type="ARBA" id="ARBA00022729"/>
    </source>
</evidence>
<sequence>MPSTSTICSTALIATCISTLAALSIAHDLPGGRFGGKDGGLGGFGVGPGGQGGGLGGFGVGPGGQADGLSGRGGYGVGPGSQAGGLGGLENGQCLASLNGVQGCIQEVLTSVLTLQFRLIGPDCCQAILNIDDNCWPKVLPLSPIFPLKNYCTQIVPGFAQPAPPTA</sequence>
<feature type="signal peptide" evidence="2">
    <location>
        <begin position="1"/>
        <end position="26"/>
    </location>
</feature>
<dbReference type="Proteomes" id="UP001642360">
    <property type="component" value="Unassembled WGS sequence"/>
</dbReference>
<dbReference type="EMBL" id="CAUOFW020007892">
    <property type="protein sequence ID" value="CAK9180995.1"/>
    <property type="molecule type" value="Genomic_DNA"/>
</dbReference>
<dbReference type="PANTHER" id="PTHR31181:SF67">
    <property type="entry name" value="PROLAMIN-LIKE PROTEIN (DUF1278)"/>
    <property type="match status" value="1"/>
</dbReference>
<name>A0ABC8UIY8_9AQUA</name>
<accession>A0ABC8UIY8</accession>
<dbReference type="PANTHER" id="PTHR31181">
    <property type="entry name" value="EGG CELL-SECRETED PROTEIN 1.4"/>
    <property type="match status" value="1"/>
</dbReference>
<comment type="caution">
    <text evidence="4">The sequence shown here is derived from an EMBL/GenBank/DDBJ whole genome shotgun (WGS) entry which is preliminary data.</text>
</comment>
<feature type="domain" description="Prolamin-like" evidence="3">
    <location>
        <begin position="93"/>
        <end position="145"/>
    </location>
</feature>
<evidence type="ECO:0000256" key="2">
    <source>
        <dbReference type="SAM" id="SignalP"/>
    </source>
</evidence>
<reference evidence="4 5" key="1">
    <citation type="submission" date="2024-02" db="EMBL/GenBank/DDBJ databases">
        <authorList>
            <person name="Vignale AGUSTIN F."/>
            <person name="Sosa J E."/>
            <person name="Modenutti C."/>
        </authorList>
    </citation>
    <scope>NUCLEOTIDE SEQUENCE [LARGE SCALE GENOMIC DNA]</scope>
</reference>